<reference evidence="2 3" key="1">
    <citation type="submission" date="2018-09" db="EMBL/GenBank/DDBJ databases">
        <title>The draft genome of Acinetobacter spp. strains.</title>
        <authorList>
            <person name="Qin J."/>
            <person name="Feng Y."/>
            <person name="Zong Z."/>
        </authorList>
    </citation>
    <scope>NUCLEOTIDE SEQUENCE [LARGE SCALE GENOMIC DNA]</scope>
    <source>
        <strain evidence="2 3">WCHAc060115</strain>
    </source>
</reference>
<sequence length="138" mass="16138">MKNHPIVSLHVYYTLIIAQLVLPVLATAIDMFSTDPELRLLDRTLYIEPQAWEGIFIAIVAITVLVITFGLFFRKDWARKAYLYTFFPAFLVYFMPYLHWFYMSSFAAIFNDLAFVCSGILLMIFVTPVLYEPIFEKD</sequence>
<feature type="transmembrane region" description="Helical" evidence="1">
    <location>
        <begin position="108"/>
        <end position="131"/>
    </location>
</feature>
<feature type="transmembrane region" description="Helical" evidence="1">
    <location>
        <begin position="12"/>
        <end position="34"/>
    </location>
</feature>
<keyword evidence="3" id="KW-1185">Reference proteome</keyword>
<accession>A0A3A8F0S0</accession>
<evidence type="ECO:0000313" key="2">
    <source>
        <dbReference type="EMBL" id="RKG36610.1"/>
    </source>
</evidence>
<keyword evidence="1" id="KW-0812">Transmembrane</keyword>
<dbReference type="EMBL" id="RAXT01000039">
    <property type="protein sequence ID" value="RKG36610.1"/>
    <property type="molecule type" value="Genomic_DNA"/>
</dbReference>
<dbReference type="OrthoDB" id="6712767at2"/>
<keyword evidence="1" id="KW-0472">Membrane</keyword>
<gene>
    <name evidence="2" type="ORF">D7V20_14175</name>
</gene>
<name>A0A3A8F0S0_9GAMM</name>
<proteinExistence type="predicted"/>
<evidence type="ECO:0000313" key="3">
    <source>
        <dbReference type="Proteomes" id="UP000280405"/>
    </source>
</evidence>
<protein>
    <submittedName>
        <fullName evidence="2">Uncharacterized protein</fullName>
    </submittedName>
</protein>
<feature type="transmembrane region" description="Helical" evidence="1">
    <location>
        <begin position="81"/>
        <end position="102"/>
    </location>
</feature>
<feature type="transmembrane region" description="Helical" evidence="1">
    <location>
        <begin position="54"/>
        <end position="74"/>
    </location>
</feature>
<dbReference type="RefSeq" id="WP_120384837.1">
    <property type="nucleotide sequence ID" value="NZ_RAXT01000039.1"/>
</dbReference>
<dbReference type="AlphaFoldDB" id="A0A3A8F0S0"/>
<comment type="caution">
    <text evidence="2">The sequence shown here is derived from an EMBL/GenBank/DDBJ whole genome shotgun (WGS) entry which is preliminary data.</text>
</comment>
<evidence type="ECO:0000256" key="1">
    <source>
        <dbReference type="SAM" id="Phobius"/>
    </source>
</evidence>
<keyword evidence="1" id="KW-1133">Transmembrane helix</keyword>
<organism evidence="2 3">
    <name type="scientific">Acinetobacter rongchengensis</name>
    <dbReference type="NCBI Taxonomy" id="2419601"/>
    <lineage>
        <taxon>Bacteria</taxon>
        <taxon>Pseudomonadati</taxon>
        <taxon>Pseudomonadota</taxon>
        <taxon>Gammaproteobacteria</taxon>
        <taxon>Moraxellales</taxon>
        <taxon>Moraxellaceae</taxon>
        <taxon>Acinetobacter</taxon>
    </lineage>
</organism>
<dbReference type="Proteomes" id="UP000280405">
    <property type="component" value="Unassembled WGS sequence"/>
</dbReference>